<dbReference type="AlphaFoldDB" id="A0A382E9F7"/>
<dbReference type="GO" id="GO:0022857">
    <property type="term" value="F:transmembrane transporter activity"/>
    <property type="evidence" value="ECO:0007669"/>
    <property type="project" value="InterPro"/>
</dbReference>
<organism evidence="7">
    <name type="scientific">marine metagenome</name>
    <dbReference type="NCBI Taxonomy" id="408172"/>
    <lineage>
        <taxon>unclassified sequences</taxon>
        <taxon>metagenomes</taxon>
        <taxon>ecological metagenomes</taxon>
    </lineage>
</organism>
<accession>A0A382E9F7</accession>
<feature type="transmembrane region" description="Helical" evidence="5">
    <location>
        <begin position="272"/>
        <end position="288"/>
    </location>
</feature>
<dbReference type="Gene3D" id="1.20.1250.20">
    <property type="entry name" value="MFS general substrate transporter like domains"/>
    <property type="match status" value="1"/>
</dbReference>
<feature type="transmembrane region" description="Helical" evidence="5">
    <location>
        <begin position="243"/>
        <end position="260"/>
    </location>
</feature>
<feature type="domain" description="Major facilitator superfamily (MFS) profile" evidence="6">
    <location>
        <begin position="9"/>
        <end position="384"/>
    </location>
</feature>
<keyword evidence="4 5" id="KW-0472">Membrane</keyword>
<dbReference type="InterPro" id="IPR051788">
    <property type="entry name" value="MFS_Transporter"/>
</dbReference>
<evidence type="ECO:0000313" key="7">
    <source>
        <dbReference type="EMBL" id="SVB46487.1"/>
    </source>
</evidence>
<feature type="transmembrane region" description="Helical" evidence="5">
    <location>
        <begin position="138"/>
        <end position="154"/>
    </location>
</feature>
<evidence type="ECO:0000256" key="5">
    <source>
        <dbReference type="SAM" id="Phobius"/>
    </source>
</evidence>
<keyword evidence="3 5" id="KW-1133">Transmembrane helix</keyword>
<feature type="transmembrane region" description="Helical" evidence="5">
    <location>
        <begin position="98"/>
        <end position="117"/>
    </location>
</feature>
<feature type="transmembrane region" description="Helical" evidence="5">
    <location>
        <begin position="202"/>
        <end position="223"/>
    </location>
</feature>
<dbReference type="InterPro" id="IPR020846">
    <property type="entry name" value="MFS_dom"/>
</dbReference>
<dbReference type="GO" id="GO:0016020">
    <property type="term" value="C:membrane"/>
    <property type="evidence" value="ECO:0007669"/>
    <property type="project" value="UniProtKB-SubCell"/>
</dbReference>
<gene>
    <name evidence="7" type="ORF">METZ01_LOCUS199341</name>
</gene>
<dbReference type="PANTHER" id="PTHR23514:SF13">
    <property type="entry name" value="INNER MEMBRANE PROTEIN YBJJ"/>
    <property type="match status" value="1"/>
</dbReference>
<dbReference type="Pfam" id="PF07690">
    <property type="entry name" value="MFS_1"/>
    <property type="match status" value="1"/>
</dbReference>
<protein>
    <recommendedName>
        <fullName evidence="6">Major facilitator superfamily (MFS) profile domain-containing protein</fullName>
    </recommendedName>
</protein>
<dbReference type="EMBL" id="UINC01043037">
    <property type="protein sequence ID" value="SVB46487.1"/>
    <property type="molecule type" value="Genomic_DNA"/>
</dbReference>
<dbReference type="CDD" id="cd17393">
    <property type="entry name" value="MFS_MosC_like"/>
    <property type="match status" value="1"/>
</dbReference>
<evidence type="ECO:0000259" key="6">
    <source>
        <dbReference type="PROSITE" id="PS50850"/>
    </source>
</evidence>
<proteinExistence type="predicted"/>
<feature type="transmembrane region" description="Helical" evidence="5">
    <location>
        <begin position="12"/>
        <end position="31"/>
    </location>
</feature>
<dbReference type="InterPro" id="IPR036259">
    <property type="entry name" value="MFS_trans_sf"/>
</dbReference>
<feature type="transmembrane region" description="Helical" evidence="5">
    <location>
        <begin position="75"/>
        <end position="92"/>
    </location>
</feature>
<feature type="transmembrane region" description="Helical" evidence="5">
    <location>
        <begin position="360"/>
        <end position="379"/>
    </location>
</feature>
<sequence length="389" mass="41338">MIKSLSWNPIIQVMGIFFIQPFVLGVWLALIPEVQSGLNLDTSQLALALMGTPAGMLTTLPFAGKVANALGIRKILYIGFPVYFFTITLTGLADGLYILFLVLFLAGVCGSLLTVSLNVHAGRVEKHTRRVIMNRCHGFWSLGIMAGSFLGSMLESESTVWLILVICASASFPAAWLLCLGLPSYENVNSAEVPSASVFTQFPAILTGICLFTFGISMTEGAMANWASVYVKEMLGPEAQGTGYGFGLFAAFVAFGRFFGDSLKIKLGTIKVAVIFVNISILGLIFLVTADELWLALAGFALIGLGVSVGFPLAVSATSSIDDKKEASYIAFLSLTALIGFLVGPPIIGFLADATNLKTGLSMLFPGLLLSMFMSSKLISVKSGKNDGT</sequence>
<comment type="subcellular location">
    <subcellularLocation>
        <location evidence="1">Membrane</location>
        <topology evidence="1">Multi-pass membrane protein</topology>
    </subcellularLocation>
</comment>
<evidence type="ECO:0000256" key="1">
    <source>
        <dbReference type="ARBA" id="ARBA00004141"/>
    </source>
</evidence>
<feature type="transmembrane region" description="Helical" evidence="5">
    <location>
        <begin position="294"/>
        <end position="315"/>
    </location>
</feature>
<evidence type="ECO:0000256" key="4">
    <source>
        <dbReference type="ARBA" id="ARBA00023136"/>
    </source>
</evidence>
<dbReference type="PROSITE" id="PS50850">
    <property type="entry name" value="MFS"/>
    <property type="match status" value="1"/>
</dbReference>
<evidence type="ECO:0000256" key="2">
    <source>
        <dbReference type="ARBA" id="ARBA00022692"/>
    </source>
</evidence>
<keyword evidence="2 5" id="KW-0812">Transmembrane</keyword>
<feature type="transmembrane region" description="Helical" evidence="5">
    <location>
        <begin position="43"/>
        <end position="63"/>
    </location>
</feature>
<reference evidence="7" key="1">
    <citation type="submission" date="2018-05" db="EMBL/GenBank/DDBJ databases">
        <authorList>
            <person name="Lanie J.A."/>
            <person name="Ng W.-L."/>
            <person name="Kazmierczak K.M."/>
            <person name="Andrzejewski T.M."/>
            <person name="Davidsen T.M."/>
            <person name="Wayne K.J."/>
            <person name="Tettelin H."/>
            <person name="Glass J.I."/>
            <person name="Rusch D."/>
            <person name="Podicherti R."/>
            <person name="Tsui H.-C.T."/>
            <person name="Winkler M.E."/>
        </authorList>
    </citation>
    <scope>NUCLEOTIDE SEQUENCE</scope>
</reference>
<dbReference type="SUPFAM" id="SSF103473">
    <property type="entry name" value="MFS general substrate transporter"/>
    <property type="match status" value="1"/>
</dbReference>
<dbReference type="InterPro" id="IPR011701">
    <property type="entry name" value="MFS"/>
</dbReference>
<evidence type="ECO:0000256" key="3">
    <source>
        <dbReference type="ARBA" id="ARBA00022989"/>
    </source>
</evidence>
<feature type="transmembrane region" description="Helical" evidence="5">
    <location>
        <begin position="160"/>
        <end position="182"/>
    </location>
</feature>
<feature type="transmembrane region" description="Helical" evidence="5">
    <location>
        <begin position="327"/>
        <end position="348"/>
    </location>
</feature>
<name>A0A382E9F7_9ZZZZ</name>
<dbReference type="PANTHER" id="PTHR23514">
    <property type="entry name" value="BYPASS OF STOP CODON PROTEIN 6"/>
    <property type="match status" value="1"/>
</dbReference>